<dbReference type="InterPro" id="IPR050428">
    <property type="entry name" value="TCS_sensor_his_kinase"/>
</dbReference>
<feature type="domain" description="Histidine kinase" evidence="12">
    <location>
        <begin position="254"/>
        <end position="468"/>
    </location>
</feature>
<dbReference type="SMART" id="SM00387">
    <property type="entry name" value="HATPase_c"/>
    <property type="match status" value="1"/>
</dbReference>
<protein>
    <recommendedName>
        <fullName evidence="3">histidine kinase</fullName>
        <ecNumber evidence="3">2.7.13.3</ecNumber>
    </recommendedName>
</protein>
<dbReference type="InterPro" id="IPR004358">
    <property type="entry name" value="Sig_transdc_His_kin-like_C"/>
</dbReference>
<dbReference type="Pfam" id="PF02518">
    <property type="entry name" value="HATPase_c"/>
    <property type="match status" value="1"/>
</dbReference>
<proteinExistence type="predicted"/>
<evidence type="ECO:0000313" key="15">
    <source>
        <dbReference type="Proteomes" id="UP000249065"/>
    </source>
</evidence>
<dbReference type="InterPro" id="IPR003594">
    <property type="entry name" value="HATPase_dom"/>
</dbReference>
<comment type="catalytic activity">
    <reaction evidence="1">
        <text>ATP + protein L-histidine = ADP + protein N-phospho-L-histidine.</text>
        <dbReference type="EC" id="2.7.13.3"/>
    </reaction>
</comment>
<dbReference type="InterPro" id="IPR005467">
    <property type="entry name" value="His_kinase_dom"/>
</dbReference>
<dbReference type="PRINTS" id="PR00344">
    <property type="entry name" value="BCTRLSENSOR"/>
</dbReference>
<evidence type="ECO:0000313" key="14">
    <source>
        <dbReference type="EMBL" id="RAI56189.1"/>
    </source>
</evidence>
<keyword evidence="5" id="KW-0808">Transferase</keyword>
<reference evidence="15" key="1">
    <citation type="submission" date="2018-06" db="EMBL/GenBank/DDBJ databases">
        <authorList>
            <person name="Khan S.A."/>
        </authorList>
    </citation>
    <scope>NUCLEOTIDE SEQUENCE [LARGE SCALE GENOMIC DNA]</scope>
    <source>
        <strain evidence="15">DB-1506</strain>
    </source>
</reference>
<evidence type="ECO:0000256" key="8">
    <source>
        <dbReference type="ARBA" id="ARBA00022989"/>
    </source>
</evidence>
<dbReference type="Gene3D" id="3.30.565.10">
    <property type="entry name" value="Histidine kinase-like ATPase, C-terminal domain"/>
    <property type="match status" value="1"/>
</dbReference>
<dbReference type="InterPro" id="IPR036097">
    <property type="entry name" value="HisK_dim/P_sf"/>
</dbReference>
<dbReference type="EC" id="2.7.13.3" evidence="3"/>
<dbReference type="Pfam" id="PF00672">
    <property type="entry name" value="HAMP"/>
    <property type="match status" value="1"/>
</dbReference>
<dbReference type="Gene3D" id="1.10.287.130">
    <property type="match status" value="1"/>
</dbReference>
<evidence type="ECO:0000256" key="6">
    <source>
        <dbReference type="ARBA" id="ARBA00022692"/>
    </source>
</evidence>
<feature type="transmembrane region" description="Helical" evidence="11">
    <location>
        <begin position="168"/>
        <end position="192"/>
    </location>
</feature>
<dbReference type="Proteomes" id="UP000249065">
    <property type="component" value="Unassembled WGS sequence"/>
</dbReference>
<dbReference type="SUPFAM" id="SSF47384">
    <property type="entry name" value="Homodimeric domain of signal transducing histidine kinase"/>
    <property type="match status" value="1"/>
</dbReference>
<dbReference type="Gene3D" id="6.10.340.10">
    <property type="match status" value="1"/>
</dbReference>
<dbReference type="InterPro" id="IPR003661">
    <property type="entry name" value="HisK_dim/P_dom"/>
</dbReference>
<evidence type="ECO:0000256" key="11">
    <source>
        <dbReference type="SAM" id="Phobius"/>
    </source>
</evidence>
<accession>A0A327LZW1</accession>
<dbReference type="InterPro" id="IPR036890">
    <property type="entry name" value="HATPase_C_sf"/>
</dbReference>
<sequence>MAQAREDLSREDRSREDRPRWWGSTAFRITLLHLVLTLIGTLALSGVAWWASTGFALRQLAQDVERDSGLLQQAVRLGGPRSAALSIEARLAADRNGTQYYLLAAPDGTRLAGNLASAPLAPGWRQLRLAGAEERAGAELLALGTALPGGGVLVVGRDIAPVRQLEGFLLSAAGWVGGAALLLGLGGGLLIGRGVTRRAAAMGLALARVEAGEIGHRLPVRRGGDEFDRLARRINTALDRVQGLMQALRQVTDDIAHDLRTPLNRLRQRLEEALRTAAGEAEWRAATEGAILDCEKLLDIFAALLRIAQAESGARRAGFARFDLSEVAGTVAEVHAPAAEERGQRLETAIAPGLAMLGDSDLVTQMLSNLLDNAVKHGRPGGRIGLRLAPAPAGGAVLVVEDDGPGIPAEARGAVLHRFHRLDAARATPGTGLGLALVKAVAELHGIGLKLGDARPGLRVTLAIPGLAPEREGAA</sequence>
<keyword evidence="4" id="KW-0597">Phosphoprotein</keyword>
<evidence type="ECO:0000259" key="12">
    <source>
        <dbReference type="PROSITE" id="PS50109"/>
    </source>
</evidence>
<dbReference type="GO" id="GO:0005886">
    <property type="term" value="C:plasma membrane"/>
    <property type="evidence" value="ECO:0007669"/>
    <property type="project" value="TreeGrafter"/>
</dbReference>
<evidence type="ECO:0000256" key="4">
    <source>
        <dbReference type="ARBA" id="ARBA00022553"/>
    </source>
</evidence>
<keyword evidence="9" id="KW-0902">Two-component regulatory system</keyword>
<organism evidence="14 15">
    <name type="scientific">Roseicella frigidaeris</name>
    <dbReference type="NCBI Taxonomy" id="2230885"/>
    <lineage>
        <taxon>Bacteria</taxon>
        <taxon>Pseudomonadati</taxon>
        <taxon>Pseudomonadota</taxon>
        <taxon>Alphaproteobacteria</taxon>
        <taxon>Acetobacterales</taxon>
        <taxon>Roseomonadaceae</taxon>
        <taxon>Roseicella</taxon>
    </lineage>
</organism>
<keyword evidence="10 11" id="KW-0472">Membrane</keyword>
<dbReference type="PROSITE" id="PS50109">
    <property type="entry name" value="HIS_KIN"/>
    <property type="match status" value="1"/>
</dbReference>
<evidence type="ECO:0000256" key="10">
    <source>
        <dbReference type="ARBA" id="ARBA00023136"/>
    </source>
</evidence>
<evidence type="ECO:0000256" key="3">
    <source>
        <dbReference type="ARBA" id="ARBA00012438"/>
    </source>
</evidence>
<dbReference type="GO" id="GO:0000155">
    <property type="term" value="F:phosphorelay sensor kinase activity"/>
    <property type="evidence" value="ECO:0007669"/>
    <property type="project" value="InterPro"/>
</dbReference>
<dbReference type="EMBL" id="QLIX01000025">
    <property type="protein sequence ID" value="RAI56189.1"/>
    <property type="molecule type" value="Genomic_DNA"/>
</dbReference>
<keyword evidence="6 11" id="KW-0812">Transmembrane</keyword>
<keyword evidence="8 11" id="KW-1133">Transmembrane helix</keyword>
<keyword evidence="15" id="KW-1185">Reference proteome</keyword>
<dbReference type="PANTHER" id="PTHR45436:SF8">
    <property type="entry name" value="HISTIDINE KINASE"/>
    <property type="match status" value="1"/>
</dbReference>
<dbReference type="CDD" id="cd00082">
    <property type="entry name" value="HisKA"/>
    <property type="match status" value="1"/>
</dbReference>
<evidence type="ECO:0000256" key="9">
    <source>
        <dbReference type="ARBA" id="ARBA00023012"/>
    </source>
</evidence>
<dbReference type="PROSITE" id="PS50885">
    <property type="entry name" value="HAMP"/>
    <property type="match status" value="1"/>
</dbReference>
<evidence type="ECO:0000256" key="2">
    <source>
        <dbReference type="ARBA" id="ARBA00004370"/>
    </source>
</evidence>
<gene>
    <name evidence="14" type="ORF">DOO78_22170</name>
</gene>
<dbReference type="InterPro" id="IPR003660">
    <property type="entry name" value="HAMP_dom"/>
</dbReference>
<comment type="caution">
    <text evidence="14">The sequence shown here is derived from an EMBL/GenBank/DDBJ whole genome shotgun (WGS) entry which is preliminary data.</text>
</comment>
<evidence type="ECO:0000256" key="5">
    <source>
        <dbReference type="ARBA" id="ARBA00022679"/>
    </source>
</evidence>
<comment type="subcellular location">
    <subcellularLocation>
        <location evidence="2">Membrane</location>
    </subcellularLocation>
</comment>
<evidence type="ECO:0000256" key="7">
    <source>
        <dbReference type="ARBA" id="ARBA00022777"/>
    </source>
</evidence>
<feature type="transmembrane region" description="Helical" evidence="11">
    <location>
        <begin position="21"/>
        <end position="51"/>
    </location>
</feature>
<keyword evidence="7 14" id="KW-0418">Kinase</keyword>
<feature type="domain" description="HAMP" evidence="13">
    <location>
        <begin position="193"/>
        <end position="246"/>
    </location>
</feature>
<evidence type="ECO:0000259" key="13">
    <source>
        <dbReference type="PROSITE" id="PS50885"/>
    </source>
</evidence>
<dbReference type="Pfam" id="PF00512">
    <property type="entry name" value="HisKA"/>
    <property type="match status" value="1"/>
</dbReference>
<evidence type="ECO:0000256" key="1">
    <source>
        <dbReference type="ARBA" id="ARBA00000085"/>
    </source>
</evidence>
<dbReference type="PANTHER" id="PTHR45436">
    <property type="entry name" value="SENSOR HISTIDINE KINASE YKOH"/>
    <property type="match status" value="1"/>
</dbReference>
<dbReference type="SUPFAM" id="SSF55874">
    <property type="entry name" value="ATPase domain of HSP90 chaperone/DNA topoisomerase II/histidine kinase"/>
    <property type="match status" value="1"/>
</dbReference>
<dbReference type="SMART" id="SM00388">
    <property type="entry name" value="HisKA"/>
    <property type="match status" value="1"/>
</dbReference>
<dbReference type="AlphaFoldDB" id="A0A327LZW1"/>
<name>A0A327LZW1_9PROT</name>
<dbReference type="SMART" id="SM00304">
    <property type="entry name" value="HAMP"/>
    <property type="match status" value="1"/>
</dbReference>